<dbReference type="PANTHER" id="PTHR43798">
    <property type="entry name" value="MONOACYLGLYCEROL LIPASE"/>
    <property type="match status" value="1"/>
</dbReference>
<dbReference type="Pfam" id="PF00561">
    <property type="entry name" value="Abhydrolase_1"/>
    <property type="match status" value="1"/>
</dbReference>
<dbReference type="InterPro" id="IPR050266">
    <property type="entry name" value="AB_hydrolase_sf"/>
</dbReference>
<dbReference type="PANTHER" id="PTHR43798:SF31">
    <property type="entry name" value="AB HYDROLASE SUPERFAMILY PROTEIN YCLE"/>
    <property type="match status" value="1"/>
</dbReference>
<dbReference type="GO" id="GO:0016020">
    <property type="term" value="C:membrane"/>
    <property type="evidence" value="ECO:0007669"/>
    <property type="project" value="TreeGrafter"/>
</dbReference>
<evidence type="ECO:0000259" key="2">
    <source>
        <dbReference type="Pfam" id="PF00561"/>
    </source>
</evidence>
<evidence type="ECO:0000313" key="4">
    <source>
        <dbReference type="Proteomes" id="UP000061432"/>
    </source>
</evidence>
<protein>
    <submittedName>
        <fullName evidence="3">Alpha/beta hydrolase</fullName>
    </submittedName>
</protein>
<geneLocation type="plasmid" evidence="4">
    <name>pMaq22A_2p DNA</name>
</geneLocation>
<dbReference type="InterPro" id="IPR000073">
    <property type="entry name" value="AB_hydrolase_1"/>
</dbReference>
<dbReference type="OrthoDB" id="9804723at2"/>
<sequence>MPKASASDGVQLYFDEAGRGTPIVFVHEFGGNHWSWEPQMNFFSRRHRCVTYAARGFPPSDIPDSVDAYSQAIAADDIIAVMDAAGIETAHLVGLSMGGFAVLHAGLRHPGRVRSITAAGAGYGAEKAHEDYFKGISEQVAANFETKGAPAFSKIYAEGASRVQFQDKDPRGWQLFADRLGQHDSRGAANTMRGVQMRRPSLYDLEDEFRAMAAPLLVVVGDEDDHCLQPGFFLKRTVPASGLAVLPKTGHTLNLEEPMLFNQILAEFLAQVESGRWGPRDPRANPAEIMRTR</sequence>
<gene>
    <name evidence="3" type="primary">mhpC</name>
    <name evidence="3" type="ORF">Maq22A_2p41040</name>
</gene>
<reference evidence="3 4" key="1">
    <citation type="journal article" date="2015" name="Genome Announc.">
        <title>Complete Genome Sequence of Methylobacterium aquaticum Strain 22A, Isolated from Racomitrium japonicum Moss.</title>
        <authorList>
            <person name="Tani A."/>
            <person name="Ogura Y."/>
            <person name="Hayashi T."/>
            <person name="Kimbara K."/>
        </authorList>
    </citation>
    <scope>NUCLEOTIDE SEQUENCE [LARGE SCALE GENOMIC DNA]</scope>
    <source>
        <strain evidence="3 4">MA-22A</strain>
        <plasmid evidence="4">Plasmid pMaq22A_2p DNA</plasmid>
    </source>
</reference>
<keyword evidence="1 3" id="KW-0378">Hydrolase</keyword>
<dbReference type="SUPFAM" id="SSF53474">
    <property type="entry name" value="alpha/beta-Hydrolases"/>
    <property type="match status" value="1"/>
</dbReference>
<dbReference type="InterPro" id="IPR029058">
    <property type="entry name" value="AB_hydrolase_fold"/>
</dbReference>
<dbReference type="EMBL" id="AP014706">
    <property type="protein sequence ID" value="BAQ49990.1"/>
    <property type="molecule type" value="Genomic_DNA"/>
</dbReference>
<evidence type="ECO:0000313" key="3">
    <source>
        <dbReference type="EMBL" id="BAQ49990.1"/>
    </source>
</evidence>
<reference evidence="4" key="2">
    <citation type="submission" date="2015-01" db="EMBL/GenBank/DDBJ databases">
        <title>Complete genome sequence of Methylobacterium aquaticum strain 22A.</title>
        <authorList>
            <person name="Tani A."/>
            <person name="Ogura Y."/>
            <person name="Hayashi T."/>
        </authorList>
    </citation>
    <scope>NUCLEOTIDE SEQUENCE [LARGE SCALE GENOMIC DNA]</scope>
    <source>
        <strain evidence="4">MA-22A</strain>
        <plasmid evidence="4">Plasmid pMaq22A_2p DNA</plasmid>
    </source>
</reference>
<dbReference type="PATRIC" id="fig|270351.10.peg.7127"/>
<organism evidence="3 4">
    <name type="scientific">Methylobacterium aquaticum</name>
    <dbReference type="NCBI Taxonomy" id="270351"/>
    <lineage>
        <taxon>Bacteria</taxon>
        <taxon>Pseudomonadati</taxon>
        <taxon>Pseudomonadota</taxon>
        <taxon>Alphaproteobacteria</taxon>
        <taxon>Hyphomicrobiales</taxon>
        <taxon>Methylobacteriaceae</taxon>
        <taxon>Methylobacterium</taxon>
    </lineage>
</organism>
<dbReference type="Gene3D" id="3.40.50.1820">
    <property type="entry name" value="alpha/beta hydrolase"/>
    <property type="match status" value="1"/>
</dbReference>
<name>A0A0C6G1V9_9HYPH</name>
<keyword evidence="3" id="KW-0614">Plasmid</keyword>
<dbReference type="GO" id="GO:0016787">
    <property type="term" value="F:hydrolase activity"/>
    <property type="evidence" value="ECO:0007669"/>
    <property type="project" value="UniProtKB-KW"/>
</dbReference>
<feature type="domain" description="AB hydrolase-1" evidence="2">
    <location>
        <begin position="22"/>
        <end position="258"/>
    </location>
</feature>
<proteinExistence type="predicted"/>
<evidence type="ECO:0000256" key="1">
    <source>
        <dbReference type="ARBA" id="ARBA00022801"/>
    </source>
</evidence>
<dbReference type="RefSeq" id="WP_060851079.1">
    <property type="nucleotide sequence ID" value="NZ_AP014706.1"/>
</dbReference>
<accession>A0A0C6G1V9</accession>
<dbReference type="AlphaFoldDB" id="A0A0C6G1V9"/>
<dbReference type="Proteomes" id="UP000061432">
    <property type="component" value="Plasmid pMaq22A_2p"/>
</dbReference>
<dbReference type="KEGG" id="maqu:Maq22A_2p41040"/>